<dbReference type="AlphaFoldDB" id="A0A8T0RWW6"/>
<name>A0A8T0RWW6_PANVG</name>
<evidence type="ECO:0000313" key="3">
    <source>
        <dbReference type="EMBL" id="KAG2590437.1"/>
    </source>
</evidence>
<feature type="signal peptide" evidence="2">
    <location>
        <begin position="1"/>
        <end position="17"/>
    </location>
</feature>
<keyword evidence="4" id="KW-1185">Reference proteome</keyword>
<accession>A0A8T0RWW6</accession>
<feature type="chain" id="PRO_5035754229" description="Secreted protein" evidence="2">
    <location>
        <begin position="18"/>
        <end position="141"/>
    </location>
</feature>
<evidence type="ECO:0000256" key="1">
    <source>
        <dbReference type="SAM" id="Phobius"/>
    </source>
</evidence>
<keyword evidence="1" id="KW-0812">Transmembrane</keyword>
<feature type="transmembrane region" description="Helical" evidence="1">
    <location>
        <begin position="44"/>
        <end position="65"/>
    </location>
</feature>
<dbReference type="EMBL" id="CM029046">
    <property type="protein sequence ID" value="KAG2590437.1"/>
    <property type="molecule type" value="Genomic_DNA"/>
</dbReference>
<reference evidence="3" key="1">
    <citation type="submission" date="2020-05" db="EMBL/GenBank/DDBJ databases">
        <title>WGS assembly of Panicum virgatum.</title>
        <authorList>
            <person name="Lovell J.T."/>
            <person name="Jenkins J."/>
            <person name="Shu S."/>
            <person name="Juenger T.E."/>
            <person name="Schmutz J."/>
        </authorList>
    </citation>
    <scope>NUCLEOTIDE SEQUENCE</scope>
    <source>
        <strain evidence="3">AP13</strain>
    </source>
</reference>
<comment type="caution">
    <text evidence="3">The sequence shown here is derived from an EMBL/GenBank/DDBJ whole genome shotgun (WGS) entry which is preliminary data.</text>
</comment>
<proteinExistence type="predicted"/>
<evidence type="ECO:0008006" key="5">
    <source>
        <dbReference type="Google" id="ProtNLM"/>
    </source>
</evidence>
<evidence type="ECO:0000313" key="4">
    <source>
        <dbReference type="Proteomes" id="UP000823388"/>
    </source>
</evidence>
<sequence>MGILSASLLWMLCYGDGALLSCCSLLCSRMGVSCRFIAFFPVMWSPRILFASWFVFVAAILLAALRDGGVAGEDRSGAHLGWLQLPMPFVAQFSGEWVTVRPPLLSSELVPASLVMAAGGLCSRGYMVSGGARTTESTSRS</sequence>
<keyword evidence="1" id="KW-1133">Transmembrane helix</keyword>
<keyword evidence="2" id="KW-0732">Signal</keyword>
<evidence type="ECO:0000256" key="2">
    <source>
        <dbReference type="SAM" id="SignalP"/>
    </source>
</evidence>
<dbReference type="Proteomes" id="UP000823388">
    <property type="component" value="Chromosome 5N"/>
</dbReference>
<gene>
    <name evidence="3" type="ORF">PVAP13_5NG402800</name>
</gene>
<organism evidence="3 4">
    <name type="scientific">Panicum virgatum</name>
    <name type="common">Blackwell switchgrass</name>
    <dbReference type="NCBI Taxonomy" id="38727"/>
    <lineage>
        <taxon>Eukaryota</taxon>
        <taxon>Viridiplantae</taxon>
        <taxon>Streptophyta</taxon>
        <taxon>Embryophyta</taxon>
        <taxon>Tracheophyta</taxon>
        <taxon>Spermatophyta</taxon>
        <taxon>Magnoliopsida</taxon>
        <taxon>Liliopsida</taxon>
        <taxon>Poales</taxon>
        <taxon>Poaceae</taxon>
        <taxon>PACMAD clade</taxon>
        <taxon>Panicoideae</taxon>
        <taxon>Panicodae</taxon>
        <taxon>Paniceae</taxon>
        <taxon>Panicinae</taxon>
        <taxon>Panicum</taxon>
        <taxon>Panicum sect. Hiantes</taxon>
    </lineage>
</organism>
<protein>
    <recommendedName>
        <fullName evidence="5">Secreted protein</fullName>
    </recommendedName>
</protein>
<keyword evidence="1" id="KW-0472">Membrane</keyword>